<gene>
    <name evidence="1" type="ORF">V1517DRAFT_8012</name>
</gene>
<comment type="caution">
    <text evidence="1">The sequence shown here is derived from an EMBL/GenBank/DDBJ whole genome shotgun (WGS) entry which is preliminary data.</text>
</comment>
<reference evidence="2" key="1">
    <citation type="journal article" date="2024" name="Front. Bioeng. Biotechnol.">
        <title>Genome-scale model development and genomic sequencing of the oleaginous clade Lipomyces.</title>
        <authorList>
            <person name="Czajka J.J."/>
            <person name="Han Y."/>
            <person name="Kim J."/>
            <person name="Mondo S.J."/>
            <person name="Hofstad B.A."/>
            <person name="Robles A."/>
            <person name="Haridas S."/>
            <person name="Riley R."/>
            <person name="LaButti K."/>
            <person name="Pangilinan J."/>
            <person name="Andreopoulos W."/>
            <person name="Lipzen A."/>
            <person name="Yan J."/>
            <person name="Wang M."/>
            <person name="Ng V."/>
            <person name="Grigoriev I.V."/>
            <person name="Spatafora J.W."/>
            <person name="Magnuson J.K."/>
            <person name="Baker S.E."/>
            <person name="Pomraning K.R."/>
        </authorList>
    </citation>
    <scope>NUCLEOTIDE SEQUENCE [LARGE SCALE GENOMIC DNA]</scope>
    <source>
        <strain evidence="2">CBS 10300</strain>
    </source>
</reference>
<organism evidence="1 2">
    <name type="scientific">Lipomyces orientalis</name>
    <dbReference type="NCBI Taxonomy" id="1233043"/>
    <lineage>
        <taxon>Eukaryota</taxon>
        <taxon>Fungi</taxon>
        <taxon>Dikarya</taxon>
        <taxon>Ascomycota</taxon>
        <taxon>Saccharomycotina</taxon>
        <taxon>Lipomycetes</taxon>
        <taxon>Lipomycetales</taxon>
        <taxon>Lipomycetaceae</taxon>
        <taxon>Lipomyces</taxon>
    </lineage>
</organism>
<name>A0ACC3THE4_9ASCO</name>
<evidence type="ECO:0000313" key="2">
    <source>
        <dbReference type="Proteomes" id="UP001489719"/>
    </source>
</evidence>
<dbReference type="Proteomes" id="UP001489719">
    <property type="component" value="Unassembled WGS sequence"/>
</dbReference>
<accession>A0ACC3THE4</accession>
<keyword evidence="2" id="KW-1185">Reference proteome</keyword>
<evidence type="ECO:0000313" key="1">
    <source>
        <dbReference type="EMBL" id="KAK9320291.1"/>
    </source>
</evidence>
<protein>
    <submittedName>
        <fullName evidence="1">RTA-like protein</fullName>
    </submittedName>
</protein>
<sequence length="280" mass="31406">MTYYKYYHYDPSLAGACIFAVLFGLSTAWHMAQIFIHRAWYLIPVVIGGVFEIIGYVARAVSNAEAPHLTLGPYVIQTLLLLVAPPLFAASIYMILGRIILDVDGESYSLIKRRWLTTIFVTSDVVCFFIQLAGAALMASSQASTSETGSDIVLVGLWVQIAIFAFFIVVALIFDRRLRAMPTRKSQDASSSCRKCMSILYATCTLILIRNIVRVAEFIEGFEGYIILHEVFLYVFDAVPMAAVMVTYNIWYPAKLFNQTERVKEDEQNVGSSVELPTME</sequence>
<proteinExistence type="predicted"/>
<dbReference type="EMBL" id="MU970135">
    <property type="protein sequence ID" value="KAK9320291.1"/>
    <property type="molecule type" value="Genomic_DNA"/>
</dbReference>